<keyword evidence="3 4" id="KW-0418">Kinase</keyword>
<accession>A0A4R2BI07</accession>
<proteinExistence type="inferred from homology"/>
<keyword evidence="2 4" id="KW-0808">Transferase</keyword>
<dbReference type="NCBIfam" id="TIGR00045">
    <property type="entry name" value="glycerate kinase"/>
    <property type="match status" value="1"/>
</dbReference>
<dbReference type="Pfam" id="PF02595">
    <property type="entry name" value="Gly_kinase"/>
    <property type="match status" value="1"/>
</dbReference>
<evidence type="ECO:0000313" key="6">
    <source>
        <dbReference type="Proteomes" id="UP000295689"/>
    </source>
</evidence>
<evidence type="ECO:0000256" key="3">
    <source>
        <dbReference type="ARBA" id="ARBA00022777"/>
    </source>
</evidence>
<dbReference type="InterPro" id="IPR036129">
    <property type="entry name" value="Glycerate_kinase_sf"/>
</dbReference>
<sequence length="379" mass="40239">MKVLIAIDSFKGSLSSLDAGLAIKEGIKDVFHDAEIITLPLADGGEGTVEAIVRAKQGEIIEKEVTGPLGEKIQATYGRIGKDSAVIEVASACGLPLVYEEKKNPASTTTFGVGELILDGIDRGCREFTIGLGGSSTNDAGLGMLQALGFSFLDERNKEVGLGGIELHKIRTIDVSRVNPRLKECTFKVACDVHNPLYGENGASYVFGPQKGATPEMVMELDAGLKHFAELTYDQLNKDIQRIPGAGAAGGLGAAFAGFLNGKLLSGAELLLETMGMETKLENTDFVITGEGRLDGQTSMGKTPLGVAKMAAKHNIPVIALAGGVTRQASVLNDLGITSYFSIINEPMTLDRAMETEITFTNLKLAAEQLFRLIYAIKQ</sequence>
<dbReference type="AlphaFoldDB" id="A0A4R2BI07"/>
<gene>
    <name evidence="5" type="ORF">EV146_104313</name>
</gene>
<protein>
    <submittedName>
        <fullName evidence="5">Glycerate kinase</fullName>
    </submittedName>
</protein>
<evidence type="ECO:0000256" key="4">
    <source>
        <dbReference type="PIRNR" id="PIRNR006078"/>
    </source>
</evidence>
<organism evidence="5 6">
    <name type="scientific">Mesobacillus foraminis</name>
    <dbReference type="NCBI Taxonomy" id="279826"/>
    <lineage>
        <taxon>Bacteria</taxon>
        <taxon>Bacillati</taxon>
        <taxon>Bacillota</taxon>
        <taxon>Bacilli</taxon>
        <taxon>Bacillales</taxon>
        <taxon>Bacillaceae</taxon>
        <taxon>Mesobacillus</taxon>
    </lineage>
</organism>
<dbReference type="Gene3D" id="3.40.50.10350">
    <property type="entry name" value="Glycerate kinase, domain 1"/>
    <property type="match status" value="1"/>
</dbReference>
<evidence type="ECO:0000313" key="5">
    <source>
        <dbReference type="EMBL" id="TCN26203.1"/>
    </source>
</evidence>
<keyword evidence="6" id="KW-1185">Reference proteome</keyword>
<name>A0A4R2BI07_9BACI</name>
<reference evidence="5 6" key="1">
    <citation type="journal article" date="2015" name="Stand. Genomic Sci.">
        <title>Genomic Encyclopedia of Bacterial and Archaeal Type Strains, Phase III: the genomes of soil and plant-associated and newly described type strains.</title>
        <authorList>
            <person name="Whitman W.B."/>
            <person name="Woyke T."/>
            <person name="Klenk H.P."/>
            <person name="Zhou Y."/>
            <person name="Lilburn T.G."/>
            <person name="Beck B.J."/>
            <person name="De Vos P."/>
            <person name="Vandamme P."/>
            <person name="Eisen J.A."/>
            <person name="Garrity G."/>
            <person name="Hugenholtz P."/>
            <person name="Kyrpides N.C."/>
        </authorList>
    </citation>
    <scope>NUCLEOTIDE SEQUENCE [LARGE SCALE GENOMIC DNA]</scope>
    <source>
        <strain evidence="5 6">CV53</strain>
    </source>
</reference>
<dbReference type="GO" id="GO:0008887">
    <property type="term" value="F:glycerate kinase activity"/>
    <property type="evidence" value="ECO:0007669"/>
    <property type="project" value="UniProtKB-UniRule"/>
</dbReference>
<dbReference type="InterPro" id="IPR018197">
    <property type="entry name" value="Glycerate_kinase_RE-like"/>
</dbReference>
<evidence type="ECO:0000256" key="1">
    <source>
        <dbReference type="ARBA" id="ARBA00006284"/>
    </source>
</evidence>
<dbReference type="PANTHER" id="PTHR21599">
    <property type="entry name" value="GLYCERATE KINASE"/>
    <property type="match status" value="1"/>
</dbReference>
<dbReference type="InterPro" id="IPR018193">
    <property type="entry name" value="Glyc_kinase_flavodox-like_fold"/>
</dbReference>
<dbReference type="GO" id="GO:0031388">
    <property type="term" value="P:organic acid phosphorylation"/>
    <property type="evidence" value="ECO:0007669"/>
    <property type="project" value="UniProtKB-UniRule"/>
</dbReference>
<dbReference type="SUPFAM" id="SSF110738">
    <property type="entry name" value="Glycerate kinase I"/>
    <property type="match status" value="1"/>
</dbReference>
<evidence type="ECO:0000256" key="2">
    <source>
        <dbReference type="ARBA" id="ARBA00022679"/>
    </source>
</evidence>
<dbReference type="PIRSF" id="PIRSF006078">
    <property type="entry name" value="GlxK"/>
    <property type="match status" value="1"/>
</dbReference>
<comment type="caution">
    <text evidence="5">The sequence shown here is derived from an EMBL/GenBank/DDBJ whole genome shotgun (WGS) entry which is preliminary data.</text>
</comment>
<dbReference type="Gene3D" id="3.90.1510.10">
    <property type="entry name" value="Glycerate kinase, domain 2"/>
    <property type="match status" value="1"/>
</dbReference>
<comment type="similarity">
    <text evidence="1 4">Belongs to the glycerate kinase type-1 family.</text>
</comment>
<dbReference type="EMBL" id="SLVV01000004">
    <property type="protein sequence ID" value="TCN26203.1"/>
    <property type="molecule type" value="Genomic_DNA"/>
</dbReference>
<dbReference type="Proteomes" id="UP000295689">
    <property type="component" value="Unassembled WGS sequence"/>
</dbReference>
<dbReference type="RefSeq" id="WP_132004504.1">
    <property type="nucleotide sequence ID" value="NZ_JABUHM010000015.1"/>
</dbReference>
<dbReference type="PANTHER" id="PTHR21599:SF0">
    <property type="entry name" value="GLYCERATE KINASE"/>
    <property type="match status" value="1"/>
</dbReference>
<dbReference type="InterPro" id="IPR004381">
    <property type="entry name" value="Glycerate_kinase"/>
</dbReference>